<dbReference type="Proteomes" id="UP000887540">
    <property type="component" value="Unplaced"/>
</dbReference>
<comment type="similarity">
    <text evidence="2">Belongs to the CNRIP family.</text>
</comment>
<evidence type="ECO:0000256" key="4">
    <source>
        <dbReference type="ARBA" id="ARBA00026030"/>
    </source>
</evidence>
<sequence>MATTGFQLIISWRNAESGDPIAFKQDGQRFKTSTRTLKFFSNALYKIHLKTQPATEFHHLHLGGSDLELVVMNGPNSGEYTAEWNTTGIDPTKKGDRQDITMILTGPGGNLRKVVQSKFYNKESSHAEWGHKMDSLIWTCAVDSQGNITVTDEKVQ</sequence>
<evidence type="ECO:0000256" key="2">
    <source>
        <dbReference type="ARBA" id="ARBA00007288"/>
    </source>
</evidence>
<protein>
    <recommendedName>
        <fullName evidence="3">CB1 cannabinoid receptor-interacting protein 1</fullName>
    </recommendedName>
</protein>
<name>A0A914BWJ5_9BILA</name>
<evidence type="ECO:0000313" key="5">
    <source>
        <dbReference type="Proteomes" id="UP000887540"/>
    </source>
</evidence>
<reference evidence="6" key="1">
    <citation type="submission" date="2022-11" db="UniProtKB">
        <authorList>
            <consortium name="WormBaseParasite"/>
        </authorList>
    </citation>
    <scope>IDENTIFICATION</scope>
</reference>
<organism evidence="5 6">
    <name type="scientific">Acrobeloides nanus</name>
    <dbReference type="NCBI Taxonomy" id="290746"/>
    <lineage>
        <taxon>Eukaryota</taxon>
        <taxon>Metazoa</taxon>
        <taxon>Ecdysozoa</taxon>
        <taxon>Nematoda</taxon>
        <taxon>Chromadorea</taxon>
        <taxon>Rhabditida</taxon>
        <taxon>Tylenchina</taxon>
        <taxon>Cephalobomorpha</taxon>
        <taxon>Cephaloboidea</taxon>
        <taxon>Cephalobidae</taxon>
        <taxon>Acrobeloides</taxon>
    </lineage>
</organism>
<dbReference type="GO" id="GO:0031718">
    <property type="term" value="F:type 1 cannabinoid receptor binding"/>
    <property type="evidence" value="ECO:0007669"/>
    <property type="project" value="TreeGrafter"/>
</dbReference>
<dbReference type="PANTHER" id="PTHR31952:SF1">
    <property type="entry name" value="CB1 CANNABINOID RECEPTOR-INTERACTING PROTEIN 1"/>
    <property type="match status" value="1"/>
</dbReference>
<proteinExistence type="inferred from homology"/>
<accession>A0A914BWJ5</accession>
<keyword evidence="5" id="KW-1185">Reference proteome</keyword>
<dbReference type="InterPro" id="IPR029204">
    <property type="entry name" value="CNRIP1"/>
</dbReference>
<dbReference type="WBParaSite" id="ACRNAN_Path_1151.g4445.t1">
    <property type="protein sequence ID" value="ACRNAN_Path_1151.g4445.t1"/>
    <property type="gene ID" value="ACRNAN_Path_1151.g4445"/>
</dbReference>
<evidence type="ECO:0000256" key="1">
    <source>
        <dbReference type="ARBA" id="ARBA00003884"/>
    </source>
</evidence>
<evidence type="ECO:0000313" key="6">
    <source>
        <dbReference type="WBParaSite" id="ACRNAN_Path_1151.g4445.t1"/>
    </source>
</evidence>
<evidence type="ECO:0000256" key="3">
    <source>
        <dbReference type="ARBA" id="ARBA00015651"/>
    </source>
</evidence>
<dbReference type="PANTHER" id="PTHR31952">
    <property type="entry name" value="CB1 CANNABINOID RECEPTOR-INTERACTING PROTEIN 1"/>
    <property type="match status" value="1"/>
</dbReference>
<dbReference type="Pfam" id="PF15043">
    <property type="entry name" value="CNRIP1"/>
    <property type="match status" value="1"/>
</dbReference>
<comment type="subunit">
    <text evidence="4">Interacts with the cannabinoid receptor CNR1 (via C-terminus). Does not interact with cannabinoid receptor CNR2.</text>
</comment>
<dbReference type="GO" id="GO:0005886">
    <property type="term" value="C:plasma membrane"/>
    <property type="evidence" value="ECO:0007669"/>
    <property type="project" value="TreeGrafter"/>
</dbReference>
<comment type="function">
    <text evidence="1">Suppresses cannabinoid receptor CNR1-mediated tonic inhibition of voltage-gated calcium channels.</text>
</comment>
<dbReference type="AlphaFoldDB" id="A0A914BWJ5"/>